<keyword evidence="2" id="KW-1185">Reference proteome</keyword>
<evidence type="ECO:0000313" key="2">
    <source>
        <dbReference type="Proteomes" id="UP001488805"/>
    </source>
</evidence>
<accession>A0AAW1FVU7</accession>
<dbReference type="Proteomes" id="UP001488805">
    <property type="component" value="Unassembled WGS sequence"/>
</dbReference>
<name>A0AAW1FVU7_ZOAVI</name>
<evidence type="ECO:0000313" key="1">
    <source>
        <dbReference type="EMBL" id="KAK9538768.1"/>
    </source>
</evidence>
<proteinExistence type="predicted"/>
<organism evidence="1 2">
    <name type="scientific">Zoarces viviparus</name>
    <name type="common">Viviparous eelpout</name>
    <name type="synonym">Blennius viviparus</name>
    <dbReference type="NCBI Taxonomy" id="48416"/>
    <lineage>
        <taxon>Eukaryota</taxon>
        <taxon>Metazoa</taxon>
        <taxon>Chordata</taxon>
        <taxon>Craniata</taxon>
        <taxon>Vertebrata</taxon>
        <taxon>Euteleostomi</taxon>
        <taxon>Actinopterygii</taxon>
        <taxon>Neopterygii</taxon>
        <taxon>Teleostei</taxon>
        <taxon>Neoteleostei</taxon>
        <taxon>Acanthomorphata</taxon>
        <taxon>Eupercaria</taxon>
        <taxon>Perciformes</taxon>
        <taxon>Cottioidei</taxon>
        <taxon>Zoarcales</taxon>
        <taxon>Zoarcidae</taxon>
        <taxon>Zoarcinae</taxon>
        <taxon>Zoarces</taxon>
    </lineage>
</organism>
<dbReference type="EMBL" id="JBCEZU010000023">
    <property type="protein sequence ID" value="KAK9538768.1"/>
    <property type="molecule type" value="Genomic_DNA"/>
</dbReference>
<dbReference type="AlphaFoldDB" id="A0AAW1FVU7"/>
<protein>
    <submittedName>
        <fullName evidence="1">Uncharacterized protein</fullName>
    </submittedName>
</protein>
<sequence length="102" mass="11326">MQLELVFLNPGLCGTGASLFQLAVKAPLALLVCQPERQRSEPATSSSWVCATNGHLDPLANLMKPNAYLTRTNAFAWHLKPERLHVCMIPGGRPLHLYFTHF</sequence>
<gene>
    <name evidence="1" type="ORF">VZT92_003918</name>
</gene>
<reference evidence="1 2" key="1">
    <citation type="journal article" date="2024" name="Genome Biol. Evol.">
        <title>Chromosome-level genome assembly of the viviparous eelpout Zoarces viviparus.</title>
        <authorList>
            <person name="Fuhrmann N."/>
            <person name="Brasseur M.V."/>
            <person name="Bakowski C.E."/>
            <person name="Podsiadlowski L."/>
            <person name="Prost S."/>
            <person name="Krehenwinkel H."/>
            <person name="Mayer C."/>
        </authorList>
    </citation>
    <scope>NUCLEOTIDE SEQUENCE [LARGE SCALE GENOMIC DNA]</scope>
    <source>
        <strain evidence="1">NO-MEL_2022_Ind0_liver</strain>
    </source>
</reference>
<comment type="caution">
    <text evidence="1">The sequence shown here is derived from an EMBL/GenBank/DDBJ whole genome shotgun (WGS) entry which is preliminary data.</text>
</comment>